<protein>
    <submittedName>
        <fullName evidence="1">Uncharacterized protein</fullName>
    </submittedName>
</protein>
<reference evidence="1" key="1">
    <citation type="submission" date="2013-05" db="EMBL/GenBank/DDBJ databases">
        <authorList>
            <person name="Harkins D.M."/>
            <person name="Durkin A.S."/>
            <person name="Brinkac L.M."/>
            <person name="Haft D.H."/>
            <person name="Selengut J.D."/>
            <person name="Sanka R."/>
            <person name="DePew J."/>
            <person name="Purushe J."/>
            <person name="Hartskeerl R.A."/>
            <person name="Ahmed A."/>
            <person name="van der Linden H."/>
            <person name="Goris M.G.A."/>
            <person name="Vinetz J.M."/>
            <person name="Sutton G.G."/>
            <person name="Nierman W.C."/>
            <person name="Fouts D.E."/>
        </authorList>
    </citation>
    <scope>NUCLEOTIDE SEQUENCE [LARGE SCALE GENOMIC DNA]</scope>
    <source>
        <strain evidence="1">L 60</strain>
    </source>
</reference>
<accession>V6I7N1</accession>
<evidence type="ECO:0000313" key="2">
    <source>
        <dbReference type="Proteomes" id="UP000018747"/>
    </source>
</evidence>
<gene>
    <name evidence="1" type="ORF">LEP1GSC062_2863</name>
</gene>
<evidence type="ECO:0000313" key="1">
    <source>
        <dbReference type="EMBL" id="EQA62654.1"/>
    </source>
</evidence>
<organism evidence="1 2">
    <name type="scientific">Leptospira alexanderi serovar Manhao 3 str. L 60</name>
    <dbReference type="NCBI Taxonomy" id="1049759"/>
    <lineage>
        <taxon>Bacteria</taxon>
        <taxon>Pseudomonadati</taxon>
        <taxon>Spirochaetota</taxon>
        <taxon>Spirochaetia</taxon>
        <taxon>Leptospirales</taxon>
        <taxon>Leptospiraceae</taxon>
        <taxon>Leptospira</taxon>
    </lineage>
</organism>
<keyword evidence="2" id="KW-1185">Reference proteome</keyword>
<dbReference type="Proteomes" id="UP000018747">
    <property type="component" value="Unassembled WGS sequence"/>
</dbReference>
<name>V6I7N1_9LEPT</name>
<dbReference type="AlphaFoldDB" id="V6I7N1"/>
<sequence length="58" mass="7078">MGIEYSASIRLTSSQMQTIEDSILKNGNYNLFESHIFRFWDKFKIDFIPKSFLRYRFF</sequence>
<proteinExistence type="predicted"/>
<dbReference type="EMBL" id="AHMT02000029">
    <property type="protein sequence ID" value="EQA62654.1"/>
    <property type="molecule type" value="Genomic_DNA"/>
</dbReference>
<comment type="caution">
    <text evidence="1">The sequence shown here is derived from an EMBL/GenBank/DDBJ whole genome shotgun (WGS) entry which is preliminary data.</text>
</comment>